<evidence type="ECO:0000313" key="2">
    <source>
        <dbReference type="Proteomes" id="UP000591844"/>
    </source>
</evidence>
<protein>
    <submittedName>
        <fullName evidence="1">Uncharacterized protein</fullName>
    </submittedName>
</protein>
<dbReference type="RefSeq" id="WP_166309409.1">
    <property type="nucleotide sequence ID" value="NZ_CAWPIB010000020.1"/>
</dbReference>
<sequence>MKAHFTDARFIFKNIKNKWGSDKYMGKIINKAFHNNKSGYVDDDFINYLAYQLTIGAYDKRIKNKAITGEWIVFQKYQGKNYYLTLGSHSEGGENIYKIVCMAYEQYFSFLKNAL</sequence>
<keyword evidence="2" id="KW-1185">Reference proteome</keyword>
<accession>A0A7X5QG83</accession>
<comment type="caution">
    <text evidence="1">The sequence shown here is derived from an EMBL/GenBank/DDBJ whole genome shotgun (WGS) entry which is preliminary data.</text>
</comment>
<proteinExistence type="predicted"/>
<dbReference type="EMBL" id="PUJW01000020">
    <property type="protein sequence ID" value="NHB93846.1"/>
    <property type="molecule type" value="Genomic_DNA"/>
</dbReference>
<organism evidence="1 2">
    <name type="scientific">Photorhabdus cinerea</name>
    <dbReference type="NCBI Taxonomy" id="471575"/>
    <lineage>
        <taxon>Bacteria</taxon>
        <taxon>Pseudomonadati</taxon>
        <taxon>Pseudomonadota</taxon>
        <taxon>Gammaproteobacteria</taxon>
        <taxon>Enterobacterales</taxon>
        <taxon>Morganellaceae</taxon>
        <taxon>Photorhabdus</taxon>
    </lineage>
</organism>
<evidence type="ECO:0000313" key="1">
    <source>
        <dbReference type="EMBL" id="NHB93846.1"/>
    </source>
</evidence>
<reference evidence="1 2" key="1">
    <citation type="submission" date="2018-02" db="EMBL/GenBank/DDBJ databases">
        <authorList>
            <person name="Machado R.A."/>
        </authorList>
    </citation>
    <scope>NUCLEOTIDE SEQUENCE [LARGE SCALE GENOMIC DNA]</scope>
    <source>
        <strain evidence="1 2">DSM 19724</strain>
    </source>
</reference>
<gene>
    <name evidence="1" type="ORF">C5469_17555</name>
</gene>
<name>A0A7X5QG83_9GAMM</name>
<dbReference type="Proteomes" id="UP000591844">
    <property type="component" value="Unassembled WGS sequence"/>
</dbReference>
<dbReference type="AlphaFoldDB" id="A0A7X5QG83"/>